<keyword evidence="3" id="KW-1185">Reference proteome</keyword>
<gene>
    <name evidence="2" type="ORF">PGO_004440</name>
</gene>
<evidence type="ECO:0000256" key="1">
    <source>
        <dbReference type="SAM" id="Phobius"/>
    </source>
</evidence>
<feature type="transmembrane region" description="Helical" evidence="1">
    <location>
        <begin position="285"/>
        <end position="309"/>
    </location>
</feature>
<reference evidence="3" key="1">
    <citation type="submission" date="2017-04" db="EMBL/GenBank/DDBJ databases">
        <title>Plasmodium gonderi genome.</title>
        <authorList>
            <person name="Arisue N."/>
            <person name="Honma H."/>
            <person name="Kawai S."/>
            <person name="Tougan T."/>
            <person name="Tanabe K."/>
            <person name="Horii T."/>
        </authorList>
    </citation>
    <scope>NUCLEOTIDE SEQUENCE [LARGE SCALE GENOMIC DNA]</scope>
    <source>
        <strain evidence="3">ATCC 30045</strain>
    </source>
</reference>
<dbReference type="Proteomes" id="UP000195521">
    <property type="component" value="Unassembled WGS sequence"/>
</dbReference>
<keyword evidence="1" id="KW-0812">Transmembrane</keyword>
<dbReference type="OrthoDB" id="10574090at2759"/>
<evidence type="ECO:0000313" key="2">
    <source>
        <dbReference type="EMBL" id="GAW84693.1"/>
    </source>
</evidence>
<keyword evidence="1" id="KW-1133">Transmembrane helix</keyword>
<protein>
    <submittedName>
        <fullName evidence="2">Variable surface protein</fullName>
    </submittedName>
</protein>
<accession>A0A1Y1JWH6</accession>
<organism evidence="2 3">
    <name type="scientific">Plasmodium gonderi</name>
    <dbReference type="NCBI Taxonomy" id="77519"/>
    <lineage>
        <taxon>Eukaryota</taxon>
        <taxon>Sar</taxon>
        <taxon>Alveolata</taxon>
        <taxon>Apicomplexa</taxon>
        <taxon>Aconoidasida</taxon>
        <taxon>Haemosporida</taxon>
        <taxon>Plasmodiidae</taxon>
        <taxon>Plasmodium</taxon>
        <taxon>Plasmodium (Plasmodium)</taxon>
    </lineage>
</organism>
<keyword evidence="1" id="KW-0472">Membrane</keyword>
<dbReference type="AlphaFoldDB" id="A0A1Y1JWH6"/>
<dbReference type="RefSeq" id="XP_028547282.1">
    <property type="nucleotide sequence ID" value="XM_028691481.1"/>
</dbReference>
<dbReference type="Pfam" id="PF05795">
    <property type="entry name" value="Plasmodium_Vir"/>
    <property type="match status" value="1"/>
</dbReference>
<feature type="non-terminal residue" evidence="2">
    <location>
        <position position="319"/>
    </location>
</feature>
<proteinExistence type="predicted"/>
<comment type="caution">
    <text evidence="2">The sequence shown here is derived from an EMBL/GenBank/DDBJ whole genome shotgun (WGS) entry which is preliminary data.</text>
</comment>
<sequence length="319" mass="38328">MDNTMNYYELLYTEIPSLQTKEFYNFYNKFNSVLSHDANNGNACEFSHIIESVRQNVKDLYKQLNCNLKFLYDDNNTYFKNMKAEKTRYCFYLKYWFHDRIIHENKKEQEVKIFLKDWTKIKNKLINVTECNFINMNSNEFILLKKVYDLLLFYDKYDKNLNISNDEISGSKYCSYISEANIFYQFIKSKCDNAEDEANYCPEYLKYIKEYIDSDRLSLLECKSEKKDIVLTDSELNEYRDIIQSDTELTSEQKIQLLNMYERKPTNIDSLKSSTNATITTLGTLLGMFSIIFLFFKVYLHSFIIYGYFMKKCKINFYM</sequence>
<name>A0A1Y1JWH6_PLAGO</name>
<evidence type="ECO:0000313" key="3">
    <source>
        <dbReference type="Proteomes" id="UP000195521"/>
    </source>
</evidence>
<dbReference type="GeneID" id="39745501"/>
<dbReference type="OMA" id="ENTREYC"/>
<dbReference type="EMBL" id="BDQF01000637">
    <property type="protein sequence ID" value="GAW84693.1"/>
    <property type="molecule type" value="Genomic_DNA"/>
</dbReference>
<dbReference type="InterPro" id="IPR008780">
    <property type="entry name" value="Plasmodium_Vir"/>
</dbReference>